<name>A0ABQ5YMU0_9NEIS</name>
<dbReference type="RefSeq" id="WP_284197699.1">
    <property type="nucleotide sequence ID" value="NZ_BSOG01000005.1"/>
</dbReference>
<reference evidence="12" key="1">
    <citation type="journal article" date="2019" name="Int. J. Syst. Evol. Microbiol.">
        <title>The Global Catalogue of Microorganisms (GCM) 10K type strain sequencing project: providing services to taxonomists for standard genome sequencing and annotation.</title>
        <authorList>
            <consortium name="The Broad Institute Genomics Platform"/>
            <consortium name="The Broad Institute Genome Sequencing Center for Infectious Disease"/>
            <person name="Wu L."/>
            <person name="Ma J."/>
        </authorList>
    </citation>
    <scope>NUCLEOTIDE SEQUENCE [LARGE SCALE GENOMIC DNA]</scope>
    <source>
        <strain evidence="12">NBRC 110044</strain>
    </source>
</reference>
<feature type="transmembrane region" description="Helical" evidence="10">
    <location>
        <begin position="112"/>
        <end position="132"/>
    </location>
</feature>
<evidence type="ECO:0000313" key="12">
    <source>
        <dbReference type="Proteomes" id="UP001156706"/>
    </source>
</evidence>
<dbReference type="InterPro" id="IPR006419">
    <property type="entry name" value="NMN_transpt_PnuC"/>
</dbReference>
<comment type="subcellular location">
    <subcellularLocation>
        <location evidence="2">Cell membrane</location>
        <topology evidence="2">Multi-pass membrane protein</topology>
    </subcellularLocation>
</comment>
<evidence type="ECO:0000256" key="5">
    <source>
        <dbReference type="ARBA" id="ARBA00022448"/>
    </source>
</evidence>
<keyword evidence="5" id="KW-0813">Transport</keyword>
<protein>
    <recommendedName>
        <fullName evidence="4">Nicotinamide riboside transporter PnuC</fullName>
    </recommendedName>
</protein>
<keyword evidence="6" id="KW-1003">Cell membrane</keyword>
<evidence type="ECO:0000256" key="3">
    <source>
        <dbReference type="ARBA" id="ARBA00006669"/>
    </source>
</evidence>
<evidence type="ECO:0000256" key="10">
    <source>
        <dbReference type="SAM" id="Phobius"/>
    </source>
</evidence>
<evidence type="ECO:0000256" key="4">
    <source>
        <dbReference type="ARBA" id="ARBA00017522"/>
    </source>
</evidence>
<evidence type="ECO:0000256" key="1">
    <source>
        <dbReference type="ARBA" id="ARBA00002672"/>
    </source>
</evidence>
<comment type="function">
    <text evidence="1">Required for nicotinamide riboside transport across the inner membrane.</text>
</comment>
<keyword evidence="7 10" id="KW-0812">Transmembrane</keyword>
<dbReference type="Pfam" id="PF04973">
    <property type="entry name" value="NMN_transporter"/>
    <property type="match status" value="1"/>
</dbReference>
<gene>
    <name evidence="11" type="ORF">GCM10007907_34160</name>
</gene>
<keyword evidence="12" id="KW-1185">Reference proteome</keyword>
<evidence type="ECO:0000256" key="9">
    <source>
        <dbReference type="ARBA" id="ARBA00023136"/>
    </source>
</evidence>
<evidence type="ECO:0000256" key="8">
    <source>
        <dbReference type="ARBA" id="ARBA00022989"/>
    </source>
</evidence>
<dbReference type="PANTHER" id="PTHR36122:SF2">
    <property type="entry name" value="NICOTINAMIDE RIBOSIDE TRANSPORTER PNUC"/>
    <property type="match status" value="1"/>
</dbReference>
<evidence type="ECO:0000256" key="2">
    <source>
        <dbReference type="ARBA" id="ARBA00004651"/>
    </source>
</evidence>
<keyword evidence="9 10" id="KW-0472">Membrane</keyword>
<evidence type="ECO:0000256" key="7">
    <source>
        <dbReference type="ARBA" id="ARBA00022692"/>
    </source>
</evidence>
<keyword evidence="8 10" id="KW-1133">Transmembrane helix</keyword>
<organism evidence="11 12">
    <name type="scientific">Chitinimonas prasina</name>
    <dbReference type="NCBI Taxonomy" id="1434937"/>
    <lineage>
        <taxon>Bacteria</taxon>
        <taxon>Pseudomonadati</taxon>
        <taxon>Pseudomonadota</taxon>
        <taxon>Betaproteobacteria</taxon>
        <taxon>Neisseriales</taxon>
        <taxon>Chitinibacteraceae</taxon>
        <taxon>Chitinimonas</taxon>
    </lineage>
</organism>
<dbReference type="PANTHER" id="PTHR36122">
    <property type="entry name" value="NICOTINAMIDE RIBOSIDE TRANSPORTER PNUC"/>
    <property type="match status" value="1"/>
</dbReference>
<evidence type="ECO:0000256" key="6">
    <source>
        <dbReference type="ARBA" id="ARBA00022475"/>
    </source>
</evidence>
<feature type="transmembrane region" description="Helical" evidence="10">
    <location>
        <begin position="88"/>
        <end position="106"/>
    </location>
</feature>
<proteinExistence type="inferred from homology"/>
<evidence type="ECO:0000313" key="11">
    <source>
        <dbReference type="EMBL" id="GLR14626.1"/>
    </source>
</evidence>
<dbReference type="EMBL" id="BSOG01000005">
    <property type="protein sequence ID" value="GLR14626.1"/>
    <property type="molecule type" value="Genomic_DNA"/>
</dbReference>
<sequence>MMPSYLEIAAALTTALAIWLAARNNPHTWSTGIVACVLYGVVFFQAKLYADVTLQVFFVITSLVGWWQWLHGKAGTTLPISRTPGLSLVLYVVGAIVVAVGYGAILHYYTDAYAPFVDSLVLTFSVLGQFLLMSRRLECWYAWLIVNTLSVPLYFSRELYLTGGLYLICWFNAWYGMYRWRREFAAQSKPAATLLVHGAGA</sequence>
<comment type="similarity">
    <text evidence="3">Belongs to the nicotinamide ribonucleoside (NR) uptake permease (TC 4.B.1) family.</text>
</comment>
<accession>A0ABQ5YMU0</accession>
<feature type="transmembrane region" description="Helical" evidence="10">
    <location>
        <begin position="48"/>
        <end position="67"/>
    </location>
</feature>
<dbReference type="Proteomes" id="UP001156706">
    <property type="component" value="Unassembled WGS sequence"/>
</dbReference>
<feature type="transmembrane region" description="Helical" evidence="10">
    <location>
        <begin position="161"/>
        <end position="178"/>
    </location>
</feature>
<comment type="caution">
    <text evidence="11">The sequence shown here is derived from an EMBL/GenBank/DDBJ whole genome shotgun (WGS) entry which is preliminary data.</text>
</comment>
<dbReference type="NCBIfam" id="TIGR01528">
    <property type="entry name" value="NMN_trans_PnuC"/>
    <property type="match status" value="1"/>
</dbReference>